<dbReference type="EMBL" id="JBEPLJ010000007">
    <property type="protein sequence ID" value="MET3586071.1"/>
    <property type="molecule type" value="Genomic_DNA"/>
</dbReference>
<name>A0ABV2H697_9HYPH</name>
<evidence type="ECO:0000313" key="2">
    <source>
        <dbReference type="Proteomes" id="UP001549031"/>
    </source>
</evidence>
<organism evidence="1 2">
    <name type="scientific">Pseudorhizobium tarimense</name>
    <dbReference type="NCBI Taxonomy" id="1079109"/>
    <lineage>
        <taxon>Bacteria</taxon>
        <taxon>Pseudomonadati</taxon>
        <taxon>Pseudomonadota</taxon>
        <taxon>Alphaproteobacteria</taxon>
        <taxon>Hyphomicrobiales</taxon>
        <taxon>Rhizobiaceae</taxon>
        <taxon>Rhizobium/Agrobacterium group</taxon>
        <taxon>Pseudorhizobium</taxon>
    </lineage>
</organism>
<evidence type="ECO:0000313" key="1">
    <source>
        <dbReference type="EMBL" id="MET3586071.1"/>
    </source>
</evidence>
<sequence length="136" mass="15267">MIVRVDVGFFSLSSVDEAVEHRFFAYRRGKRSDLAAKADPDAKSEFSNFRPAYSVNLQSHQGRPVKVAQSTSLSALFHKYGCILSEAGSHRNNVAAFISELCDILLGETFETFSQEKVDRLATLSRFPRKAYKRAT</sequence>
<gene>
    <name evidence="1" type="ORF">ABID21_002186</name>
</gene>
<dbReference type="Proteomes" id="UP001549031">
    <property type="component" value="Unassembled WGS sequence"/>
</dbReference>
<accession>A0ABV2H697</accession>
<protein>
    <submittedName>
        <fullName evidence="1">Uncharacterized protein</fullName>
    </submittedName>
</protein>
<reference evidence="1 2" key="1">
    <citation type="submission" date="2024-06" db="EMBL/GenBank/DDBJ databases">
        <title>Genomic Encyclopedia of Type Strains, Phase IV (KMG-IV): sequencing the most valuable type-strain genomes for metagenomic binning, comparative biology and taxonomic classification.</title>
        <authorList>
            <person name="Goeker M."/>
        </authorList>
    </citation>
    <scope>NUCLEOTIDE SEQUENCE [LARGE SCALE GENOMIC DNA]</scope>
    <source>
        <strain evidence="1 2">DSM 105042</strain>
    </source>
</reference>
<comment type="caution">
    <text evidence="1">The sequence shown here is derived from an EMBL/GenBank/DDBJ whole genome shotgun (WGS) entry which is preliminary data.</text>
</comment>
<keyword evidence="2" id="KW-1185">Reference proteome</keyword>
<proteinExistence type="predicted"/>